<feature type="compositionally biased region" description="Basic and acidic residues" evidence="1">
    <location>
        <begin position="337"/>
        <end position="348"/>
    </location>
</feature>
<feature type="transmembrane region" description="Helical" evidence="2">
    <location>
        <begin position="293"/>
        <end position="314"/>
    </location>
</feature>
<keyword evidence="5" id="KW-1185">Reference proteome</keyword>
<dbReference type="SUPFAM" id="SSF103481">
    <property type="entry name" value="Multidrug resistance efflux transporter EmrE"/>
    <property type="match status" value="1"/>
</dbReference>
<dbReference type="PANTHER" id="PTHR22911">
    <property type="entry name" value="ACYL-MALONYL CONDENSING ENZYME-RELATED"/>
    <property type="match status" value="1"/>
</dbReference>
<evidence type="ECO:0000313" key="5">
    <source>
        <dbReference type="Proteomes" id="UP001230188"/>
    </source>
</evidence>
<sequence length="362" mass="38228">MHDDAAATTSSLSARKAEKIEQERRGIWMCVGAVACVSTDAAILRWAQIASGATVSTVLVWRLLFVGCFVLAYAKRTEPGASGRCRQSPKLATAIAVSRTIPDIFLAAAFMLSLAANVSFCFAMNPLWAALGGWLILGDTLHRRTVAALLVSVSALSLVLAPVGRSGGTLIGDLFGVAAGFTQATTLLLGRAAALRAPALPLVFLSSTGAFVGAAGCALALLAASLPFLPDRRRGLFCSLMVLNSFVVSLPYVAFAVAVRLVDAATIALVAIVVNSALAPVWVYVAFEERPHYSVFVGGAVLVLVLALHEYLALRDARYHRTLGDHYTSGVPPPTRAIDHNDTDERPLDSSSSSPYLEKKGF</sequence>
<feature type="transmembrane region" description="Helical" evidence="2">
    <location>
        <begin position="202"/>
        <end position="228"/>
    </location>
</feature>
<dbReference type="PANTHER" id="PTHR22911:SF137">
    <property type="entry name" value="SOLUTE CARRIER FAMILY 35 MEMBER G2-RELATED"/>
    <property type="match status" value="1"/>
</dbReference>
<keyword evidence="2" id="KW-0812">Transmembrane</keyword>
<evidence type="ECO:0000313" key="4">
    <source>
        <dbReference type="EMBL" id="KAJ8601295.1"/>
    </source>
</evidence>
<feature type="transmembrane region" description="Helical" evidence="2">
    <location>
        <begin position="267"/>
        <end position="287"/>
    </location>
</feature>
<feature type="domain" description="EamA" evidence="3">
    <location>
        <begin position="25"/>
        <end position="160"/>
    </location>
</feature>
<feature type="transmembrane region" description="Helical" evidence="2">
    <location>
        <begin position="53"/>
        <end position="74"/>
    </location>
</feature>
<feature type="transmembrane region" description="Helical" evidence="2">
    <location>
        <begin position="234"/>
        <end position="255"/>
    </location>
</feature>
<dbReference type="Proteomes" id="UP001230188">
    <property type="component" value="Unassembled WGS sequence"/>
</dbReference>
<dbReference type="InterPro" id="IPR000620">
    <property type="entry name" value="EamA_dom"/>
</dbReference>
<evidence type="ECO:0000259" key="3">
    <source>
        <dbReference type="Pfam" id="PF00892"/>
    </source>
</evidence>
<dbReference type="InterPro" id="IPR037185">
    <property type="entry name" value="EmrE-like"/>
</dbReference>
<dbReference type="Pfam" id="PF00892">
    <property type="entry name" value="EamA"/>
    <property type="match status" value="1"/>
</dbReference>
<dbReference type="EMBL" id="JAQMWT010000440">
    <property type="protein sequence ID" value="KAJ8601295.1"/>
    <property type="molecule type" value="Genomic_DNA"/>
</dbReference>
<organism evidence="4 5">
    <name type="scientific">Chrysophaeum taylorii</name>
    <dbReference type="NCBI Taxonomy" id="2483200"/>
    <lineage>
        <taxon>Eukaryota</taxon>
        <taxon>Sar</taxon>
        <taxon>Stramenopiles</taxon>
        <taxon>Ochrophyta</taxon>
        <taxon>Pelagophyceae</taxon>
        <taxon>Pelagomonadales</taxon>
        <taxon>Pelagomonadaceae</taxon>
        <taxon>Chrysophaeum</taxon>
    </lineage>
</organism>
<feature type="transmembrane region" description="Helical" evidence="2">
    <location>
        <begin position="122"/>
        <end position="138"/>
    </location>
</feature>
<accession>A0AAD7UAN9</accession>
<evidence type="ECO:0000256" key="2">
    <source>
        <dbReference type="SAM" id="Phobius"/>
    </source>
</evidence>
<keyword evidence="2" id="KW-1133">Transmembrane helix</keyword>
<dbReference type="GO" id="GO:0016020">
    <property type="term" value="C:membrane"/>
    <property type="evidence" value="ECO:0007669"/>
    <property type="project" value="InterPro"/>
</dbReference>
<feature type="region of interest" description="Disordered" evidence="1">
    <location>
        <begin position="328"/>
        <end position="362"/>
    </location>
</feature>
<feature type="transmembrane region" description="Helical" evidence="2">
    <location>
        <begin position="95"/>
        <end position="116"/>
    </location>
</feature>
<evidence type="ECO:0000256" key="1">
    <source>
        <dbReference type="SAM" id="MobiDB-lite"/>
    </source>
</evidence>
<gene>
    <name evidence="4" type="ORF">CTAYLR_007588</name>
</gene>
<reference evidence="4" key="1">
    <citation type="submission" date="2023-01" db="EMBL/GenBank/DDBJ databases">
        <title>Metagenome sequencing of chrysophaentin producing Chrysophaeum taylorii.</title>
        <authorList>
            <person name="Davison J."/>
            <person name="Bewley C."/>
        </authorList>
    </citation>
    <scope>NUCLEOTIDE SEQUENCE</scope>
    <source>
        <strain evidence="4">NIES-1699</strain>
    </source>
</reference>
<name>A0AAD7UAN9_9STRA</name>
<keyword evidence="2" id="KW-0472">Membrane</keyword>
<feature type="transmembrane region" description="Helical" evidence="2">
    <location>
        <begin position="170"/>
        <end position="190"/>
    </location>
</feature>
<proteinExistence type="predicted"/>
<feature type="transmembrane region" description="Helical" evidence="2">
    <location>
        <begin position="145"/>
        <end position="164"/>
    </location>
</feature>
<feature type="transmembrane region" description="Helical" evidence="2">
    <location>
        <begin position="26"/>
        <end position="47"/>
    </location>
</feature>
<comment type="caution">
    <text evidence="4">The sequence shown here is derived from an EMBL/GenBank/DDBJ whole genome shotgun (WGS) entry which is preliminary data.</text>
</comment>
<dbReference type="AlphaFoldDB" id="A0AAD7UAN9"/>
<protein>
    <recommendedName>
        <fullName evidence="3">EamA domain-containing protein</fullName>
    </recommendedName>
</protein>